<dbReference type="GO" id="GO:0030497">
    <property type="term" value="P:fatty acid elongation"/>
    <property type="evidence" value="ECO:0007669"/>
    <property type="project" value="TreeGrafter"/>
</dbReference>
<keyword evidence="4" id="KW-1185">Reference proteome</keyword>
<dbReference type="PRINTS" id="PR00081">
    <property type="entry name" value="GDHRDH"/>
</dbReference>
<evidence type="ECO:0000256" key="2">
    <source>
        <dbReference type="ARBA" id="ARBA00023002"/>
    </source>
</evidence>
<dbReference type="InterPro" id="IPR020904">
    <property type="entry name" value="Sc_DH/Rdtase_CS"/>
</dbReference>
<name>A0A7K1FT09_9ACTN</name>
<dbReference type="Gene3D" id="3.40.50.720">
    <property type="entry name" value="NAD(P)-binding Rossmann-like Domain"/>
    <property type="match status" value="1"/>
</dbReference>
<dbReference type="EMBL" id="WLYK01000009">
    <property type="protein sequence ID" value="MTD16313.1"/>
    <property type="molecule type" value="Genomic_DNA"/>
</dbReference>
<dbReference type="PANTHER" id="PTHR42760:SF40">
    <property type="entry name" value="3-OXOACYL-[ACYL-CARRIER-PROTEIN] REDUCTASE, CHLOROPLASTIC"/>
    <property type="match status" value="1"/>
</dbReference>
<sequence length="256" mass="26531">MTGAIGKFSLEGRTVVLTGATAGIGRRFAHVLVGAGATVALVARRAALLDELVDELGPRAIAVPADLSDPAAAVAAVDTAMERLGSVDVLVNNAAYIAGGIRAEDESLDDITTTLGVNLVAPILMVQRVFPHMKERGSGSVINVSSMVAGVGIGRLPQAVYAASKGGLNAITREWAAQWSRFGIRINAIAPGFIETEMTSPVIAVPKIHDWILSNTLLPRHGAVDDFDGVLLLLAGDAGAYITGQVLHVDGGWTAH</sequence>
<dbReference type="AlphaFoldDB" id="A0A7K1FT09"/>
<dbReference type="FunFam" id="3.40.50.720:FF:000084">
    <property type="entry name" value="Short-chain dehydrogenase reductase"/>
    <property type="match status" value="1"/>
</dbReference>
<dbReference type="Pfam" id="PF13561">
    <property type="entry name" value="adh_short_C2"/>
    <property type="match status" value="1"/>
</dbReference>
<evidence type="ECO:0000313" key="3">
    <source>
        <dbReference type="EMBL" id="MTD16313.1"/>
    </source>
</evidence>
<dbReference type="PANTHER" id="PTHR42760">
    <property type="entry name" value="SHORT-CHAIN DEHYDROGENASES/REDUCTASES FAMILY MEMBER"/>
    <property type="match status" value="1"/>
</dbReference>
<comment type="similarity">
    <text evidence="1">Belongs to the short-chain dehydrogenases/reductases (SDR) family.</text>
</comment>
<dbReference type="PROSITE" id="PS00061">
    <property type="entry name" value="ADH_SHORT"/>
    <property type="match status" value="1"/>
</dbReference>
<dbReference type="SUPFAM" id="SSF51735">
    <property type="entry name" value="NAD(P)-binding Rossmann-fold domains"/>
    <property type="match status" value="1"/>
</dbReference>
<comment type="caution">
    <text evidence="3">The sequence shown here is derived from an EMBL/GenBank/DDBJ whole genome shotgun (WGS) entry which is preliminary data.</text>
</comment>
<dbReference type="GO" id="GO:0016616">
    <property type="term" value="F:oxidoreductase activity, acting on the CH-OH group of donors, NAD or NADP as acceptor"/>
    <property type="evidence" value="ECO:0007669"/>
    <property type="project" value="TreeGrafter"/>
</dbReference>
<accession>A0A7K1FT09</accession>
<gene>
    <name evidence="3" type="ORF">GIS00_20440</name>
</gene>
<protein>
    <submittedName>
        <fullName evidence="3">SDR family oxidoreductase</fullName>
    </submittedName>
</protein>
<dbReference type="RefSeq" id="WP_154770325.1">
    <property type="nucleotide sequence ID" value="NZ_WLYK01000009.1"/>
</dbReference>
<dbReference type="PRINTS" id="PR00080">
    <property type="entry name" value="SDRFAMILY"/>
</dbReference>
<dbReference type="InterPro" id="IPR036291">
    <property type="entry name" value="NAD(P)-bd_dom_sf"/>
</dbReference>
<dbReference type="Proteomes" id="UP000460221">
    <property type="component" value="Unassembled WGS sequence"/>
</dbReference>
<proteinExistence type="inferred from homology"/>
<evidence type="ECO:0000256" key="1">
    <source>
        <dbReference type="ARBA" id="ARBA00006484"/>
    </source>
</evidence>
<reference evidence="3 4" key="1">
    <citation type="submission" date="2019-11" db="EMBL/GenBank/DDBJ databases">
        <authorList>
            <person name="Jiang L.-Q."/>
        </authorList>
    </citation>
    <scope>NUCLEOTIDE SEQUENCE [LARGE SCALE GENOMIC DNA]</scope>
    <source>
        <strain evidence="3 4">YIM 132087</strain>
    </source>
</reference>
<dbReference type="InterPro" id="IPR002347">
    <property type="entry name" value="SDR_fam"/>
</dbReference>
<evidence type="ECO:0000313" key="4">
    <source>
        <dbReference type="Proteomes" id="UP000460221"/>
    </source>
</evidence>
<keyword evidence="2" id="KW-0560">Oxidoreductase</keyword>
<organism evidence="3 4">
    <name type="scientific">Nakamurella alba</name>
    <dbReference type="NCBI Taxonomy" id="2665158"/>
    <lineage>
        <taxon>Bacteria</taxon>
        <taxon>Bacillati</taxon>
        <taxon>Actinomycetota</taxon>
        <taxon>Actinomycetes</taxon>
        <taxon>Nakamurellales</taxon>
        <taxon>Nakamurellaceae</taxon>
        <taxon>Nakamurella</taxon>
    </lineage>
</organism>